<dbReference type="Proteomes" id="UP000799755">
    <property type="component" value="Unassembled WGS sequence"/>
</dbReference>
<protein>
    <submittedName>
        <fullName evidence="1">Uncharacterized protein</fullName>
    </submittedName>
</protein>
<reference evidence="1" key="1">
    <citation type="journal article" date="2020" name="Stud. Mycol.">
        <title>101 Dothideomycetes genomes: a test case for predicting lifestyles and emergence of pathogens.</title>
        <authorList>
            <person name="Haridas S."/>
            <person name="Albert R."/>
            <person name="Binder M."/>
            <person name="Bloem J."/>
            <person name="Labutti K."/>
            <person name="Salamov A."/>
            <person name="Andreopoulos B."/>
            <person name="Baker S."/>
            <person name="Barry K."/>
            <person name="Bills G."/>
            <person name="Bluhm B."/>
            <person name="Cannon C."/>
            <person name="Castanera R."/>
            <person name="Culley D."/>
            <person name="Daum C."/>
            <person name="Ezra D."/>
            <person name="Gonzalez J."/>
            <person name="Henrissat B."/>
            <person name="Kuo A."/>
            <person name="Liang C."/>
            <person name="Lipzen A."/>
            <person name="Lutzoni F."/>
            <person name="Magnuson J."/>
            <person name="Mondo S."/>
            <person name="Nolan M."/>
            <person name="Ohm R."/>
            <person name="Pangilinan J."/>
            <person name="Park H.-J."/>
            <person name="Ramirez L."/>
            <person name="Alfaro M."/>
            <person name="Sun H."/>
            <person name="Tritt A."/>
            <person name="Yoshinaga Y."/>
            <person name="Zwiers L.-H."/>
            <person name="Turgeon B."/>
            <person name="Goodwin S."/>
            <person name="Spatafora J."/>
            <person name="Crous P."/>
            <person name="Grigoriev I."/>
        </authorList>
    </citation>
    <scope>NUCLEOTIDE SEQUENCE</scope>
    <source>
        <strain evidence="1">ATCC 200398</strain>
    </source>
</reference>
<gene>
    <name evidence="1" type="ORF">BDR25DRAFT_209244</name>
</gene>
<comment type="caution">
    <text evidence="1">The sequence shown here is derived from an EMBL/GenBank/DDBJ whole genome shotgun (WGS) entry which is preliminary data.</text>
</comment>
<evidence type="ECO:0000313" key="2">
    <source>
        <dbReference type="Proteomes" id="UP000799755"/>
    </source>
</evidence>
<evidence type="ECO:0000313" key="1">
    <source>
        <dbReference type="EMBL" id="KAF2477139.1"/>
    </source>
</evidence>
<name>A0ACB6RCT6_9PLEO</name>
<proteinExistence type="predicted"/>
<sequence>IIKALSYIYKQQITYIDLKLLNILISAENNIVLSNVSRIRGVTRNYLALEMLNVLDLLAKSLEAQT</sequence>
<feature type="non-terminal residue" evidence="1">
    <location>
        <position position="1"/>
    </location>
</feature>
<organism evidence="1 2">
    <name type="scientific">Lindgomyces ingoldianus</name>
    <dbReference type="NCBI Taxonomy" id="673940"/>
    <lineage>
        <taxon>Eukaryota</taxon>
        <taxon>Fungi</taxon>
        <taxon>Dikarya</taxon>
        <taxon>Ascomycota</taxon>
        <taxon>Pezizomycotina</taxon>
        <taxon>Dothideomycetes</taxon>
        <taxon>Pleosporomycetidae</taxon>
        <taxon>Pleosporales</taxon>
        <taxon>Lindgomycetaceae</taxon>
        <taxon>Lindgomyces</taxon>
    </lineage>
</organism>
<dbReference type="EMBL" id="MU003493">
    <property type="protein sequence ID" value="KAF2477139.1"/>
    <property type="molecule type" value="Genomic_DNA"/>
</dbReference>
<accession>A0ACB6RCT6</accession>
<keyword evidence="2" id="KW-1185">Reference proteome</keyword>